<dbReference type="Gene3D" id="3.50.50.60">
    <property type="entry name" value="FAD/NAD(P)-binding domain"/>
    <property type="match status" value="1"/>
</dbReference>
<evidence type="ECO:0000313" key="2">
    <source>
        <dbReference type="EMBL" id="AUX09756.1"/>
    </source>
</evidence>
<dbReference type="SUPFAM" id="SSF54373">
    <property type="entry name" value="FAD-linked reductases, C-terminal domain"/>
    <property type="match status" value="1"/>
</dbReference>
<dbReference type="Gene3D" id="3.30.9.10">
    <property type="entry name" value="D-Amino Acid Oxidase, subunit A, domain 2"/>
    <property type="match status" value="1"/>
</dbReference>
<keyword evidence="2" id="KW-0560">Oxidoreductase</keyword>
<dbReference type="OrthoDB" id="168391at2157"/>
<dbReference type="EC" id="1.5.3.1" evidence="2"/>
<dbReference type="GO" id="GO:0008115">
    <property type="term" value="F:sarcosine oxidase activity"/>
    <property type="evidence" value="ECO:0007669"/>
    <property type="project" value="UniProtKB-EC"/>
</dbReference>
<dbReference type="PANTHER" id="PTHR13847">
    <property type="entry name" value="SARCOSINE DEHYDROGENASE-RELATED"/>
    <property type="match status" value="1"/>
</dbReference>
<reference evidence="3" key="1">
    <citation type="submission" date="2017-11" db="EMBL/GenBank/DDBJ databases">
        <title>Phenotypic and genomic properties of facultatively anaerobic sulfur-reducing natronoarchaea from hypersaline soda lakes.</title>
        <authorList>
            <person name="Sorokin D.Y."/>
            <person name="Kublanov I.V."/>
            <person name="Roman P."/>
            <person name="Sinninghe Damste J.S."/>
            <person name="Golyshin P.N."/>
            <person name="Rojo D."/>
            <person name="Ciordia S."/>
            <person name="Mena M.D.C."/>
            <person name="Ferrer M."/>
            <person name="Messina E."/>
            <person name="Smedile F."/>
            <person name="La Spada G."/>
            <person name="La Cono V."/>
            <person name="Yakimov M.M."/>
        </authorList>
    </citation>
    <scope>NUCLEOTIDE SEQUENCE [LARGE SCALE GENOMIC DNA]</scope>
    <source>
        <strain evidence="3">AArc-Sl</strain>
    </source>
</reference>
<dbReference type="Pfam" id="PF01266">
    <property type="entry name" value="DAO"/>
    <property type="match status" value="1"/>
</dbReference>
<name>A0A343TKY4_9EURY</name>
<dbReference type="InterPro" id="IPR036188">
    <property type="entry name" value="FAD/NAD-bd_sf"/>
</dbReference>
<dbReference type="AlphaFoldDB" id="A0A343TKY4"/>
<dbReference type="RefSeq" id="WP_119818860.1">
    <property type="nucleotide sequence ID" value="NZ_CP025066.1"/>
</dbReference>
<dbReference type="GeneID" id="37878482"/>
<proteinExistence type="predicted"/>
<evidence type="ECO:0000313" key="3">
    <source>
        <dbReference type="Proteomes" id="UP000263012"/>
    </source>
</evidence>
<dbReference type="InterPro" id="IPR006076">
    <property type="entry name" value="FAD-dep_OxRdtase"/>
</dbReference>
<dbReference type="GO" id="GO:0005737">
    <property type="term" value="C:cytoplasm"/>
    <property type="evidence" value="ECO:0007669"/>
    <property type="project" value="TreeGrafter"/>
</dbReference>
<dbReference type="SUPFAM" id="SSF51905">
    <property type="entry name" value="FAD/NAD(P)-binding domain"/>
    <property type="match status" value="1"/>
</dbReference>
<gene>
    <name evidence="2" type="primary">soxB3</name>
    <name evidence="2" type="ORF">AArcSl_2131</name>
</gene>
<feature type="domain" description="FAD dependent oxidoreductase" evidence="1">
    <location>
        <begin position="5"/>
        <end position="348"/>
    </location>
</feature>
<accession>A0A343TKY4</accession>
<protein>
    <submittedName>
        <fullName evidence="2">Sarcosine oxidase, subunit beta</fullName>
        <ecNumber evidence="2">1.5.3.1</ecNumber>
    </submittedName>
</protein>
<dbReference type="KEGG" id="hdf:AArcSl_2131"/>
<dbReference type="Proteomes" id="UP000263012">
    <property type="component" value="Chromosome"/>
</dbReference>
<dbReference type="EMBL" id="CP025066">
    <property type="protein sequence ID" value="AUX09756.1"/>
    <property type="molecule type" value="Genomic_DNA"/>
</dbReference>
<evidence type="ECO:0000259" key="1">
    <source>
        <dbReference type="Pfam" id="PF01266"/>
    </source>
</evidence>
<sequence length="369" mass="40146">MKPTVIVGGGIVGVSLAYHLSGEGRPVKLFEKNSLGSGTTAASIAQFIRYQGRPDRAEHKRREMSWEWYEPLIESGEFEFDPIGTLHTASSEADVAHLRELHATYDEFGFVSEIVSPSDLTTYGLDPERFAGGLLVPEDGVLDPNEILQYMSSVARDHGAEIETGVAVTDVIVEGGAVAGVETTEGKTDASRVINAAGPWAHEIDEMVGVSTPLRHTEGPIVVLQANRTHPVPLTFFEDEVYVRQEGSGDLLAGRFARAYEDTTRLDPDHARPIEESFYLTVADVVDRYFPSLSDVRILNEWNGLRTVTPDGLPIVDDTAVDGYLLAVGMSGYGVTTAPAIGELIGEWLRDGAKPDLLQSLAMDRFDAQ</sequence>
<keyword evidence="3" id="KW-1185">Reference proteome</keyword>
<organism evidence="2 3">
    <name type="scientific">Halalkaliarchaeum desulfuricum</name>
    <dbReference type="NCBI Taxonomy" id="2055893"/>
    <lineage>
        <taxon>Archaea</taxon>
        <taxon>Methanobacteriati</taxon>
        <taxon>Methanobacteriota</taxon>
        <taxon>Stenosarchaea group</taxon>
        <taxon>Halobacteria</taxon>
        <taxon>Halobacteriales</taxon>
        <taxon>Haloferacaceae</taxon>
        <taxon>Halalkaliarchaeum</taxon>
    </lineage>
</organism>